<feature type="domain" description="Terpene synthase N-terminal" evidence="5">
    <location>
        <begin position="359"/>
        <end position="423"/>
    </location>
</feature>
<protein>
    <recommendedName>
        <fullName evidence="5">Terpene synthase N-terminal domain-containing protein</fullName>
    </recommendedName>
</protein>
<sequence length="677" mass="77841">MDLNSKTQVAFPKRRERDQRRRNALSSPWIQSSSSSLIRDILLKISNKALEVVKTDTEEEAPEKVSIPIEINKYVEAIRTMLWSMDDGEISISAYNTAWVGLIKDANGSGNPQFLSCLEWIASNQLPDGSWGDADVFSAYDRLLNTLACVIALKTWNLHPDKCTKGTSFLNNNISKLEDESAANMTVGFEVLFPTLIEMPRSLDIEVHDDCGILQQICAKRNEKLTRIPKNMMHDVPTTLLFSLEGLPDLDWEKLLKLQCEDGSFLFCPSSTAFAFMQTKDEGCLRYLTKTIQRFNGAGKVPFLPLHKLHQLFIHVVSKFPWFNPFSVPEMYPFDLMERIWALDRLQRLGISRYFEPEIKQYVFKHFERDGKFFCYALESTNSVSATFNLYRASQFRFPGEKILQDAEKFSSDFLREKQAANELQDKWVGYALEVPWYASLPRVEARFYIEQYGGENDVWISKALYKFPYASNNVYLELAKLDYNNCQALHCTEWEYFQKKSHPKKTGQEIVNILLETIKDLSLDALAAHGRNFSDSLCHSWEVEGDRYKGEAELLVQTMNLTSGYWISDNGLSANHLQYEHLSNLTNRVCYQLGHYRKNMAHENGSYNTLSSRITTPEIESGMQELVHLILQNSSDGMESNIKQRFLAVAKSFYYTAFCNPETINYNISKVLSEKV</sequence>
<reference evidence="6 7" key="1">
    <citation type="submission" date="2024-01" db="EMBL/GenBank/DDBJ databases">
        <authorList>
            <person name="Waweru B."/>
        </authorList>
    </citation>
    <scope>NUCLEOTIDE SEQUENCE [LARGE SCALE GENOMIC DNA]</scope>
</reference>
<dbReference type="Proteomes" id="UP001314170">
    <property type="component" value="Unassembled WGS sequence"/>
</dbReference>
<evidence type="ECO:0000256" key="1">
    <source>
        <dbReference type="ARBA" id="ARBA00001946"/>
    </source>
</evidence>
<evidence type="ECO:0000256" key="3">
    <source>
        <dbReference type="ARBA" id="ARBA00022842"/>
    </source>
</evidence>
<evidence type="ECO:0000256" key="2">
    <source>
        <dbReference type="ARBA" id="ARBA00022723"/>
    </source>
</evidence>
<feature type="region of interest" description="Disordered" evidence="4">
    <location>
        <begin position="1"/>
        <end position="27"/>
    </location>
</feature>
<comment type="cofactor">
    <cofactor evidence="1">
        <name>Mg(2+)</name>
        <dbReference type="ChEBI" id="CHEBI:18420"/>
    </cofactor>
</comment>
<dbReference type="GO" id="GO:0010333">
    <property type="term" value="F:terpene synthase activity"/>
    <property type="evidence" value="ECO:0007669"/>
    <property type="project" value="InterPro"/>
</dbReference>
<dbReference type="AlphaFoldDB" id="A0AAV1S2W9"/>
<dbReference type="PANTHER" id="PTHR31739:SF4">
    <property type="entry name" value="ENT-COPALYL DIPHOSPHATE SYNTHASE, CHLOROPLASTIC"/>
    <property type="match status" value="1"/>
</dbReference>
<keyword evidence="3" id="KW-0460">Magnesium</keyword>
<comment type="caution">
    <text evidence="6">The sequence shown here is derived from an EMBL/GenBank/DDBJ whole genome shotgun (WGS) entry which is preliminary data.</text>
</comment>
<dbReference type="GO" id="GO:0009686">
    <property type="term" value="P:gibberellin biosynthetic process"/>
    <property type="evidence" value="ECO:0007669"/>
    <property type="project" value="TreeGrafter"/>
</dbReference>
<gene>
    <name evidence="6" type="ORF">DCAF_LOCUS18426</name>
</gene>
<proteinExistence type="predicted"/>
<name>A0AAV1S2W9_9ROSI</name>
<dbReference type="EMBL" id="CAWUPB010001168">
    <property type="protein sequence ID" value="CAK7345764.1"/>
    <property type="molecule type" value="Genomic_DNA"/>
</dbReference>
<dbReference type="InterPro" id="IPR050148">
    <property type="entry name" value="Terpene_synthase-like"/>
</dbReference>
<dbReference type="SFLD" id="SFLDG01014">
    <property type="entry name" value="Terpene_Cyclase_Like_1_N-term"/>
    <property type="match status" value="2"/>
</dbReference>
<keyword evidence="7" id="KW-1185">Reference proteome</keyword>
<dbReference type="GO" id="GO:0009507">
    <property type="term" value="C:chloroplast"/>
    <property type="evidence" value="ECO:0007669"/>
    <property type="project" value="TreeGrafter"/>
</dbReference>
<organism evidence="6 7">
    <name type="scientific">Dovyalis caffra</name>
    <dbReference type="NCBI Taxonomy" id="77055"/>
    <lineage>
        <taxon>Eukaryota</taxon>
        <taxon>Viridiplantae</taxon>
        <taxon>Streptophyta</taxon>
        <taxon>Embryophyta</taxon>
        <taxon>Tracheophyta</taxon>
        <taxon>Spermatophyta</taxon>
        <taxon>Magnoliopsida</taxon>
        <taxon>eudicotyledons</taxon>
        <taxon>Gunneridae</taxon>
        <taxon>Pentapetalae</taxon>
        <taxon>rosids</taxon>
        <taxon>fabids</taxon>
        <taxon>Malpighiales</taxon>
        <taxon>Salicaceae</taxon>
        <taxon>Flacourtieae</taxon>
        <taxon>Dovyalis</taxon>
    </lineage>
</organism>
<dbReference type="InterPro" id="IPR001906">
    <property type="entry name" value="Terpene_synth_N"/>
</dbReference>
<dbReference type="Pfam" id="PF01397">
    <property type="entry name" value="Terpene_synth"/>
    <property type="match status" value="1"/>
</dbReference>
<dbReference type="PANTHER" id="PTHR31739">
    <property type="entry name" value="ENT-COPALYL DIPHOSPHATE SYNTHASE, CHLOROPLASTIC"/>
    <property type="match status" value="1"/>
</dbReference>
<evidence type="ECO:0000256" key="4">
    <source>
        <dbReference type="SAM" id="MobiDB-lite"/>
    </source>
</evidence>
<evidence type="ECO:0000259" key="5">
    <source>
        <dbReference type="Pfam" id="PF01397"/>
    </source>
</evidence>
<dbReference type="InterPro" id="IPR008949">
    <property type="entry name" value="Isoprenoid_synthase_dom_sf"/>
</dbReference>
<evidence type="ECO:0000313" key="6">
    <source>
        <dbReference type="EMBL" id="CAK7345764.1"/>
    </source>
</evidence>
<dbReference type="GO" id="GO:0000287">
    <property type="term" value="F:magnesium ion binding"/>
    <property type="evidence" value="ECO:0007669"/>
    <property type="project" value="TreeGrafter"/>
</dbReference>
<accession>A0AAV1S2W9</accession>
<dbReference type="InterPro" id="IPR008930">
    <property type="entry name" value="Terpenoid_cyclase/PrenylTrfase"/>
</dbReference>
<dbReference type="InterPro" id="IPR036965">
    <property type="entry name" value="Terpene_synth_N_sf"/>
</dbReference>
<dbReference type="Gene3D" id="1.50.10.160">
    <property type="match status" value="1"/>
</dbReference>
<evidence type="ECO:0000313" key="7">
    <source>
        <dbReference type="Proteomes" id="UP001314170"/>
    </source>
</evidence>
<keyword evidence="2" id="KW-0479">Metal-binding</keyword>
<dbReference type="SUPFAM" id="SSF48239">
    <property type="entry name" value="Terpenoid cyclases/Protein prenyltransferases"/>
    <property type="match status" value="2"/>
</dbReference>
<dbReference type="Gene3D" id="1.50.10.130">
    <property type="entry name" value="Terpene synthase, N-terminal domain"/>
    <property type="match status" value="2"/>
</dbReference>
<dbReference type="Gene3D" id="1.10.600.10">
    <property type="entry name" value="Farnesyl Diphosphate Synthase"/>
    <property type="match status" value="1"/>
</dbReference>